<feature type="region of interest" description="Disordered" evidence="1">
    <location>
        <begin position="1"/>
        <end position="23"/>
    </location>
</feature>
<organism evidence="2 3">
    <name type="scientific">Sporothrix epigloea</name>
    <dbReference type="NCBI Taxonomy" id="1892477"/>
    <lineage>
        <taxon>Eukaryota</taxon>
        <taxon>Fungi</taxon>
        <taxon>Dikarya</taxon>
        <taxon>Ascomycota</taxon>
        <taxon>Pezizomycotina</taxon>
        <taxon>Sordariomycetes</taxon>
        <taxon>Sordariomycetidae</taxon>
        <taxon>Ophiostomatales</taxon>
        <taxon>Ophiostomataceae</taxon>
        <taxon>Sporothrix</taxon>
    </lineage>
</organism>
<evidence type="ECO:0000313" key="2">
    <source>
        <dbReference type="EMBL" id="CAK7263989.1"/>
    </source>
</evidence>
<keyword evidence="3" id="KW-1185">Reference proteome</keyword>
<sequence length="647" mass="71273">MTTIYREGQTSTPTSIASKPTVHRPQSQAYFEKLSLQVSLWPTFTQAELPGIRVPGKPKVHNGRNRGKGKARDIDLLEQITEDERWLHDALRKAKNRSEWRRVWHNLQQRAEALTDAGPEYSTRSGKTARRGKTWTGKTDAAIDSRTHDPRVVLRQPHRPAPLPPCLQCILAGTCCSLTIRPYAKAFVNDSVYTRQSRAAPFHVPRLACDATSLKRVRLSTTANVEPFSSDPATTGSTWQQQRLEQRMLRGAVAQGWTDSPLLPQPPVQCARCEHMGERACLQQSFDVANALTSAATGHKQVTAWFASSGPPPLSLLPQHNVALLDQMRPRPEEGLLPSATDQQSREPGKRLRSQNTARPTLEAIFCRDPDVMVASEVAERAQAILKRIARDRSQGTGTVSRFTQTRPGNVGLGGAVPGCLKYRGQQKRPRESSGSVCVRPATKVEVSRLLPRRSWMNVYTGRGVATASVLPSANFTGLRTAARPNTTFNSGSGAYQTIPRAVSTWQVDGEAAAAVASEGCKRQDFFLDVAEHRAALQFHRSKQKRRQKPVATHSHCATEAAVQAELETKGERQARIKQLALLLEDQILERYRKAAELKHAALSSQGQCSPKDEAELADLIDTLTDGLNPEQARHLAMLLSGPAAVT</sequence>
<feature type="region of interest" description="Disordered" evidence="1">
    <location>
        <begin position="118"/>
        <end position="140"/>
    </location>
</feature>
<reference evidence="2 3" key="1">
    <citation type="submission" date="2024-01" db="EMBL/GenBank/DDBJ databases">
        <authorList>
            <person name="Allen C."/>
            <person name="Tagirdzhanova G."/>
        </authorList>
    </citation>
    <scope>NUCLEOTIDE SEQUENCE [LARGE SCALE GENOMIC DNA]</scope>
    <source>
        <strain evidence="2 3">CBS 119000</strain>
    </source>
</reference>
<dbReference type="EMBL" id="CAWUON010000005">
    <property type="protein sequence ID" value="CAK7263989.1"/>
    <property type="molecule type" value="Genomic_DNA"/>
</dbReference>
<evidence type="ECO:0000256" key="1">
    <source>
        <dbReference type="SAM" id="MobiDB-lite"/>
    </source>
</evidence>
<proteinExistence type="predicted"/>
<gene>
    <name evidence="2" type="ORF">SEPCBS119000_000771</name>
</gene>
<feature type="region of interest" description="Disordered" evidence="1">
    <location>
        <begin position="332"/>
        <end position="357"/>
    </location>
</feature>
<name>A0ABP0D723_9PEZI</name>
<comment type="caution">
    <text evidence="2">The sequence shown here is derived from an EMBL/GenBank/DDBJ whole genome shotgun (WGS) entry which is preliminary data.</text>
</comment>
<evidence type="ECO:0000313" key="3">
    <source>
        <dbReference type="Proteomes" id="UP001642502"/>
    </source>
</evidence>
<protein>
    <submittedName>
        <fullName evidence="2">Uncharacterized protein</fullName>
    </submittedName>
</protein>
<dbReference type="Proteomes" id="UP001642502">
    <property type="component" value="Unassembled WGS sequence"/>
</dbReference>
<accession>A0ABP0D723</accession>